<evidence type="ECO:0000259" key="1">
    <source>
        <dbReference type="SMART" id="SM00382"/>
    </source>
</evidence>
<dbReference type="PANTHER" id="PTHR37291:SF1">
    <property type="entry name" value="TYPE IV METHYL-DIRECTED RESTRICTION ENZYME ECOKMCRB SUBUNIT"/>
    <property type="match status" value="1"/>
</dbReference>
<dbReference type="InterPro" id="IPR003593">
    <property type="entry name" value="AAA+_ATPase"/>
</dbReference>
<dbReference type="EMBL" id="JAHOEI010000014">
    <property type="protein sequence ID" value="MBV3387310.1"/>
    <property type="molecule type" value="Genomic_DNA"/>
</dbReference>
<dbReference type="RefSeq" id="WP_217744226.1">
    <property type="nucleotide sequence ID" value="NZ_JAHOEI010000014.1"/>
</dbReference>
<sequence>MNKTINMADKNIFKLEGKSQEQVKEAFLEFLKIDKTKPGGYASVGSNKVISKVAKEACGVNSVLEIKKAEDATEVSKLLTGRIDEELDYGKRHQMTSLRCHVRKYIEFLNYCEGLKSKPVYEFDKDPDKPFIGASQFKKLVSLLKAKKNIILEGAPGVGKTFLARKIAYQLIGFVKDENIEMVQFHQSYSYEDFVQGIRPSEEGGFERRNGIFFDFCSKARRSPDQQFVFIIDEINRGNISKILGELMMLIEADKRKKQYAIKLTYSNEDDERFFVPENVYLIGCMNTADRSLAIVDYALRRRFRFCPIKPEFNEAFINFLEEKGISQKNAELVVSKVKSANEVISTIDRGLEIGHSYFCQAEGCEDFSVWWSDICEYELFPYLREICFDDEDKYELICNKLKF</sequence>
<evidence type="ECO:0000313" key="3">
    <source>
        <dbReference type="Proteomes" id="UP001196765"/>
    </source>
</evidence>
<dbReference type="InterPro" id="IPR011704">
    <property type="entry name" value="ATPase_dyneun-rel_AAA"/>
</dbReference>
<dbReference type="PANTHER" id="PTHR37291">
    <property type="entry name" value="5-METHYLCYTOSINE-SPECIFIC RESTRICTION ENZYME B"/>
    <property type="match status" value="1"/>
</dbReference>
<organism evidence="2 3">
    <name type="scientific">Segatella copri</name>
    <dbReference type="NCBI Taxonomy" id="165179"/>
    <lineage>
        <taxon>Bacteria</taxon>
        <taxon>Pseudomonadati</taxon>
        <taxon>Bacteroidota</taxon>
        <taxon>Bacteroidia</taxon>
        <taxon>Bacteroidales</taxon>
        <taxon>Prevotellaceae</taxon>
        <taxon>Segatella</taxon>
    </lineage>
</organism>
<proteinExistence type="predicted"/>
<reference evidence="2" key="1">
    <citation type="submission" date="2021-06" db="EMBL/GenBank/DDBJ databases">
        <title>Collection of gut derived symbiotic bacterial strains cultured from healthy donors.</title>
        <authorList>
            <person name="Lin H."/>
            <person name="Littmann E."/>
            <person name="Pamer E.G."/>
        </authorList>
    </citation>
    <scope>NUCLEOTIDE SEQUENCE</scope>
    <source>
        <strain evidence="2">MSK.21.74</strain>
    </source>
</reference>
<dbReference type="CDD" id="cd00009">
    <property type="entry name" value="AAA"/>
    <property type="match status" value="1"/>
</dbReference>
<protein>
    <submittedName>
        <fullName evidence="2">AAA family ATPase</fullName>
    </submittedName>
</protein>
<name>A0AAW4N4Z8_9BACT</name>
<dbReference type="GO" id="GO:0016887">
    <property type="term" value="F:ATP hydrolysis activity"/>
    <property type="evidence" value="ECO:0007669"/>
    <property type="project" value="InterPro"/>
</dbReference>
<dbReference type="GO" id="GO:0005524">
    <property type="term" value="F:ATP binding"/>
    <property type="evidence" value="ECO:0007669"/>
    <property type="project" value="InterPro"/>
</dbReference>
<feature type="domain" description="AAA+ ATPase" evidence="1">
    <location>
        <begin position="146"/>
        <end position="310"/>
    </location>
</feature>
<comment type="caution">
    <text evidence="2">The sequence shown here is derived from an EMBL/GenBank/DDBJ whole genome shotgun (WGS) entry which is preliminary data.</text>
</comment>
<accession>A0AAW4N4Z8</accession>
<evidence type="ECO:0000313" key="2">
    <source>
        <dbReference type="EMBL" id="MBV3387310.1"/>
    </source>
</evidence>
<dbReference type="Pfam" id="PF07728">
    <property type="entry name" value="AAA_5"/>
    <property type="match status" value="1"/>
</dbReference>
<dbReference type="InterPro" id="IPR052934">
    <property type="entry name" value="Methyl-DNA_Rec/Restrict_Enz"/>
</dbReference>
<gene>
    <name evidence="2" type="ORF">KSW82_06095</name>
</gene>
<dbReference type="Proteomes" id="UP001196765">
    <property type="component" value="Unassembled WGS sequence"/>
</dbReference>
<dbReference type="AlphaFoldDB" id="A0AAW4N4Z8"/>
<dbReference type="SMART" id="SM00382">
    <property type="entry name" value="AAA"/>
    <property type="match status" value="1"/>
</dbReference>